<dbReference type="InterPro" id="IPR020846">
    <property type="entry name" value="MFS_dom"/>
</dbReference>
<keyword evidence="5 7" id="KW-0472">Membrane</keyword>
<feature type="region of interest" description="Disordered" evidence="6">
    <location>
        <begin position="1"/>
        <end position="27"/>
    </location>
</feature>
<feature type="transmembrane region" description="Helical" evidence="7">
    <location>
        <begin position="354"/>
        <end position="373"/>
    </location>
</feature>
<feature type="transmembrane region" description="Helical" evidence="7">
    <location>
        <begin position="89"/>
        <end position="107"/>
    </location>
</feature>
<feature type="transmembrane region" description="Helical" evidence="7">
    <location>
        <begin position="379"/>
        <end position="401"/>
    </location>
</feature>
<comment type="caution">
    <text evidence="9">The sequence shown here is derived from an EMBL/GenBank/DDBJ whole genome shotgun (WGS) entry which is preliminary data.</text>
</comment>
<dbReference type="GO" id="GO:0016020">
    <property type="term" value="C:membrane"/>
    <property type="evidence" value="ECO:0007669"/>
    <property type="project" value="UniProtKB-SubCell"/>
</dbReference>
<keyword evidence="3 7" id="KW-0812">Transmembrane</keyword>
<feature type="non-terminal residue" evidence="9">
    <location>
        <position position="1"/>
    </location>
</feature>
<dbReference type="InterPro" id="IPR036259">
    <property type="entry name" value="MFS_trans_sf"/>
</dbReference>
<evidence type="ECO:0000256" key="1">
    <source>
        <dbReference type="ARBA" id="ARBA00004141"/>
    </source>
</evidence>
<feature type="compositionally biased region" description="Basic and acidic residues" evidence="6">
    <location>
        <begin position="1"/>
        <end position="12"/>
    </location>
</feature>
<feature type="transmembrane region" description="Helical" evidence="7">
    <location>
        <begin position="147"/>
        <end position="170"/>
    </location>
</feature>
<comment type="subcellular location">
    <subcellularLocation>
        <location evidence="1">Membrane</location>
        <topology evidence="1">Multi-pass membrane protein</topology>
    </subcellularLocation>
</comment>
<feature type="transmembrane region" description="Helical" evidence="7">
    <location>
        <begin position="52"/>
        <end position="69"/>
    </location>
</feature>
<dbReference type="OrthoDB" id="3639251at2759"/>
<dbReference type="Proteomes" id="UP000233524">
    <property type="component" value="Unassembled WGS sequence"/>
</dbReference>
<dbReference type="Gene3D" id="1.20.1250.20">
    <property type="entry name" value="MFS general substrate transporter like domains"/>
    <property type="match status" value="2"/>
</dbReference>
<name>A0A2N3NGX9_9PEZI</name>
<feature type="domain" description="Major facilitator superfamily (MFS) profile" evidence="8">
    <location>
        <begin position="56"/>
        <end position="476"/>
    </location>
</feature>
<dbReference type="InterPro" id="IPR011701">
    <property type="entry name" value="MFS"/>
</dbReference>
<proteinExistence type="predicted"/>
<dbReference type="AlphaFoldDB" id="A0A2N3NGX9"/>
<dbReference type="GO" id="GO:0022857">
    <property type="term" value="F:transmembrane transporter activity"/>
    <property type="evidence" value="ECO:0007669"/>
    <property type="project" value="InterPro"/>
</dbReference>
<dbReference type="EMBL" id="NLAX01000005">
    <property type="protein sequence ID" value="PKS11700.1"/>
    <property type="molecule type" value="Genomic_DNA"/>
</dbReference>
<feature type="transmembrane region" description="Helical" evidence="7">
    <location>
        <begin position="182"/>
        <end position="203"/>
    </location>
</feature>
<evidence type="ECO:0000256" key="5">
    <source>
        <dbReference type="ARBA" id="ARBA00023136"/>
    </source>
</evidence>
<evidence type="ECO:0000313" key="10">
    <source>
        <dbReference type="Proteomes" id="UP000233524"/>
    </source>
</evidence>
<dbReference type="FunFam" id="1.20.1250.20:FF:000511">
    <property type="entry name" value="MFS general substrate transporter"/>
    <property type="match status" value="1"/>
</dbReference>
<feature type="transmembrane region" description="Helical" evidence="7">
    <location>
        <begin position="215"/>
        <end position="237"/>
    </location>
</feature>
<evidence type="ECO:0000256" key="6">
    <source>
        <dbReference type="SAM" id="MobiDB-lite"/>
    </source>
</evidence>
<keyword evidence="4 7" id="KW-1133">Transmembrane helix</keyword>
<dbReference type="Pfam" id="PF07690">
    <property type="entry name" value="MFS_1"/>
    <property type="match status" value="1"/>
</dbReference>
<sequence length="496" mass="55255">HTTDKMDRDSEKSAGGAQHIPDLEPQQTNKSYYEQLSHDVSPEEGRKIIRRVDFRLVATVGVLYCVSLMDRTNLSAAAIAGMTKDLMLIGNRYSIVTLVFFVTYIVFQPPSTIIIRKIGPRTHLSVITLLWGAVMIGFGFVKEWGQLAALRIILGILEAGFFPSCVYLLSTWYTRYEVGKRYSCFYIIGCVASAFAGILAYGLMQMQGLADLNGWRWIFIIEGILTCLVAIASYWLLVDFPDSKRASWKFLDDREKAYIIARVDADRGDAKVTAFSLGKFLRAGLDPKIWGYAMVFFNTTTVTYAIAYFLPIILNQNMGFDVGTSQCLVAPPYAFAGFIMYATGWVGDRYRIRGPIIIFNMVLAVIGLAIMGWHSNNNVRYFGVFFMTAGANSNIPAAMSYQANNIRGQWKRAFCSATLVGFGGIGGIAGSLVFRSQDAPAYKPGLYACLACCLLNIVLVCLLDTLFYFKNKAADRGEITIEADEDDSQSTFRYTY</sequence>
<dbReference type="PROSITE" id="PS50850">
    <property type="entry name" value="MFS"/>
    <property type="match status" value="1"/>
</dbReference>
<evidence type="ECO:0000256" key="2">
    <source>
        <dbReference type="ARBA" id="ARBA00022448"/>
    </source>
</evidence>
<evidence type="ECO:0000256" key="3">
    <source>
        <dbReference type="ARBA" id="ARBA00022692"/>
    </source>
</evidence>
<protein>
    <recommendedName>
        <fullName evidence="8">Major facilitator superfamily (MFS) profile domain-containing protein</fullName>
    </recommendedName>
</protein>
<evidence type="ECO:0000256" key="7">
    <source>
        <dbReference type="SAM" id="Phobius"/>
    </source>
</evidence>
<dbReference type="FunFam" id="1.20.1250.20:FF:000409">
    <property type="entry name" value="MFS general substrate transporter"/>
    <property type="match status" value="1"/>
</dbReference>
<feature type="transmembrane region" description="Helical" evidence="7">
    <location>
        <begin position="123"/>
        <end position="141"/>
    </location>
</feature>
<evidence type="ECO:0000259" key="8">
    <source>
        <dbReference type="PROSITE" id="PS50850"/>
    </source>
</evidence>
<dbReference type="InParanoid" id="A0A2N3NGX9"/>
<evidence type="ECO:0000256" key="4">
    <source>
        <dbReference type="ARBA" id="ARBA00022989"/>
    </source>
</evidence>
<keyword evidence="10" id="KW-1185">Reference proteome</keyword>
<feature type="transmembrane region" description="Helical" evidence="7">
    <location>
        <begin position="330"/>
        <end position="347"/>
    </location>
</feature>
<keyword evidence="2" id="KW-0813">Transport</keyword>
<feature type="transmembrane region" description="Helical" evidence="7">
    <location>
        <begin position="413"/>
        <end position="433"/>
    </location>
</feature>
<gene>
    <name evidence="9" type="ORF">jhhlp_001688</name>
</gene>
<feature type="transmembrane region" description="Helical" evidence="7">
    <location>
        <begin position="289"/>
        <end position="310"/>
    </location>
</feature>
<dbReference type="VEuPathDB" id="FungiDB:jhhlp_001688"/>
<accession>A0A2N3NGX9</accession>
<feature type="transmembrane region" description="Helical" evidence="7">
    <location>
        <begin position="445"/>
        <end position="469"/>
    </location>
</feature>
<dbReference type="PANTHER" id="PTHR43791">
    <property type="entry name" value="PERMEASE-RELATED"/>
    <property type="match status" value="1"/>
</dbReference>
<dbReference type="SUPFAM" id="SSF103473">
    <property type="entry name" value="MFS general substrate transporter"/>
    <property type="match status" value="1"/>
</dbReference>
<reference evidence="9 10" key="1">
    <citation type="journal article" date="2017" name="G3 (Bethesda)">
        <title>First Draft Genome Sequence of the Pathogenic Fungus Lomentospora prolificans (Formerly Scedosporium prolificans).</title>
        <authorList>
            <person name="Luo R."/>
            <person name="Zimin A."/>
            <person name="Workman R."/>
            <person name="Fan Y."/>
            <person name="Pertea G."/>
            <person name="Grossman N."/>
            <person name="Wear M.P."/>
            <person name="Jia B."/>
            <person name="Miller H."/>
            <person name="Casadevall A."/>
            <person name="Timp W."/>
            <person name="Zhang S.X."/>
            <person name="Salzberg S.L."/>
        </authorList>
    </citation>
    <scope>NUCLEOTIDE SEQUENCE [LARGE SCALE GENOMIC DNA]</scope>
    <source>
        <strain evidence="9 10">JHH-5317</strain>
    </source>
</reference>
<evidence type="ECO:0000313" key="9">
    <source>
        <dbReference type="EMBL" id="PKS11700.1"/>
    </source>
</evidence>
<organism evidence="9 10">
    <name type="scientific">Lomentospora prolificans</name>
    <dbReference type="NCBI Taxonomy" id="41688"/>
    <lineage>
        <taxon>Eukaryota</taxon>
        <taxon>Fungi</taxon>
        <taxon>Dikarya</taxon>
        <taxon>Ascomycota</taxon>
        <taxon>Pezizomycotina</taxon>
        <taxon>Sordariomycetes</taxon>
        <taxon>Hypocreomycetidae</taxon>
        <taxon>Microascales</taxon>
        <taxon>Microascaceae</taxon>
        <taxon>Lomentospora</taxon>
    </lineage>
</organism>
<dbReference type="PANTHER" id="PTHR43791:SF47">
    <property type="entry name" value="MAJOR FACILITATOR SUPERFAMILY (MFS) PROFILE DOMAIN-CONTAINING PROTEIN-RELATED"/>
    <property type="match status" value="1"/>
</dbReference>